<keyword evidence="4" id="KW-0408">Iron</keyword>
<dbReference type="Gene3D" id="3.20.20.70">
    <property type="entry name" value="Aldolase class I"/>
    <property type="match status" value="1"/>
</dbReference>
<reference evidence="7 8" key="1">
    <citation type="submission" date="2024-04" db="EMBL/GenBank/DDBJ databases">
        <title>Tritrichomonas musculus Genome.</title>
        <authorList>
            <person name="Alves-Ferreira E."/>
            <person name="Grigg M."/>
            <person name="Lorenzi H."/>
            <person name="Galac M."/>
        </authorList>
    </citation>
    <scope>NUCLEOTIDE SEQUENCE [LARGE SCALE GENOMIC DNA]</scope>
    <source>
        <strain evidence="7 8">EAF2021</strain>
    </source>
</reference>
<dbReference type="InterPro" id="IPR058240">
    <property type="entry name" value="rSAM_sf"/>
</dbReference>
<dbReference type="SUPFAM" id="SSF102114">
    <property type="entry name" value="Radical SAM enzymes"/>
    <property type="match status" value="1"/>
</dbReference>
<dbReference type="PANTHER" id="PTHR43273:SF2">
    <property type="entry name" value="RADICAL SAM CORE DOMAIN-CONTAINING PROTEIN"/>
    <property type="match status" value="1"/>
</dbReference>
<dbReference type="SFLD" id="SFLDS00029">
    <property type="entry name" value="Radical_SAM"/>
    <property type="match status" value="1"/>
</dbReference>
<comment type="caution">
    <text evidence="7">The sequence shown here is derived from an EMBL/GenBank/DDBJ whole genome shotgun (WGS) entry which is preliminary data.</text>
</comment>
<proteinExistence type="predicted"/>
<evidence type="ECO:0000313" key="8">
    <source>
        <dbReference type="Proteomes" id="UP001470230"/>
    </source>
</evidence>
<dbReference type="InterPro" id="IPR023819">
    <property type="entry name" value="Pep-mod_rSAM_AF0577"/>
</dbReference>
<name>A0ABR2ICV1_9EUKA</name>
<dbReference type="InterPro" id="IPR023867">
    <property type="entry name" value="Sulphatase_maturase_rSAM"/>
</dbReference>
<comment type="cofactor">
    <cofactor evidence="1">
        <name>[4Fe-4S] cluster</name>
        <dbReference type="ChEBI" id="CHEBI:49883"/>
    </cofactor>
</comment>
<dbReference type="InterPro" id="IPR013785">
    <property type="entry name" value="Aldolase_TIM"/>
</dbReference>
<evidence type="ECO:0000256" key="2">
    <source>
        <dbReference type="ARBA" id="ARBA00022691"/>
    </source>
</evidence>
<dbReference type="SFLD" id="SFLDG01067">
    <property type="entry name" value="SPASM/twitch_domain_containing"/>
    <property type="match status" value="1"/>
</dbReference>
<sequence length="372" mass="42401">MLWFVTLTQDCNFKCKYCGSDENFDIEDLSPFPENITYDINLLKKLNEEEDLALCFYGGEPLLRIDLIEQIMEIIPKAKFVLQTNASLLDKLKTPNLLKMDTILVSIDGDSAVTNVNRGKNAYEKAVKNAKNARDRGFTGDIIARMTVGEDSDIYRDVMHLLNVEHNGKKLFDHVHWQLNVEWDTPAYSAYKDFFGWRDKSYNPGITKLADEFISQLKENGTILGITPFLGVIWSHLSGEKFQTVRCSSGWESFNVATNGDITACPIAPEFVSLGNIAKIQSPKSVHHKEKVDEPCTSCEVLSECGGRCLYANQTQWWNEDGFQEVCVTVKHYLNEIRERIMPVVRAEIEAGRKTMEDFHYPKYNNSTEIIP</sequence>
<evidence type="ECO:0000256" key="5">
    <source>
        <dbReference type="ARBA" id="ARBA00023014"/>
    </source>
</evidence>
<accession>A0ABR2ICV1</accession>
<dbReference type="SFLD" id="SFLDG01104">
    <property type="entry name" value="Uncharacterised_Radical_SAM_Su"/>
    <property type="match status" value="1"/>
</dbReference>
<organism evidence="7 8">
    <name type="scientific">Tritrichomonas musculus</name>
    <dbReference type="NCBI Taxonomy" id="1915356"/>
    <lineage>
        <taxon>Eukaryota</taxon>
        <taxon>Metamonada</taxon>
        <taxon>Parabasalia</taxon>
        <taxon>Tritrichomonadida</taxon>
        <taxon>Tritrichomonadidae</taxon>
        <taxon>Tritrichomonas</taxon>
    </lineage>
</organism>
<keyword evidence="3" id="KW-0479">Metal-binding</keyword>
<dbReference type="CDD" id="cd01335">
    <property type="entry name" value="Radical_SAM"/>
    <property type="match status" value="1"/>
</dbReference>
<keyword evidence="8" id="KW-1185">Reference proteome</keyword>
<dbReference type="EMBL" id="JAPFFF010000018">
    <property type="protein sequence ID" value="KAK8860890.1"/>
    <property type="molecule type" value="Genomic_DNA"/>
</dbReference>
<dbReference type="NCBIfam" id="TIGR04084">
    <property type="entry name" value="rSAM_AF0577"/>
    <property type="match status" value="1"/>
</dbReference>
<evidence type="ECO:0000256" key="1">
    <source>
        <dbReference type="ARBA" id="ARBA00001966"/>
    </source>
</evidence>
<keyword evidence="5" id="KW-0411">Iron-sulfur</keyword>
<gene>
    <name evidence="7" type="ORF">M9Y10_012582</name>
</gene>
<dbReference type="NCBIfam" id="TIGR04085">
    <property type="entry name" value="rSAM_more_4Fe4S"/>
    <property type="match status" value="1"/>
</dbReference>
<evidence type="ECO:0000313" key="7">
    <source>
        <dbReference type="EMBL" id="KAK8860890.1"/>
    </source>
</evidence>
<dbReference type="InterPro" id="IPR007197">
    <property type="entry name" value="rSAM"/>
</dbReference>
<evidence type="ECO:0000256" key="4">
    <source>
        <dbReference type="ARBA" id="ARBA00023004"/>
    </source>
</evidence>
<dbReference type="Proteomes" id="UP001470230">
    <property type="component" value="Unassembled WGS sequence"/>
</dbReference>
<dbReference type="InterPro" id="IPR023885">
    <property type="entry name" value="4Fe4S-binding_SPASM_dom"/>
</dbReference>
<protein>
    <recommendedName>
        <fullName evidence="6">Radical SAM core domain-containing protein</fullName>
    </recommendedName>
</protein>
<keyword evidence="2" id="KW-0949">S-adenosyl-L-methionine</keyword>
<dbReference type="PANTHER" id="PTHR43273">
    <property type="entry name" value="ANAEROBIC SULFATASE-MATURATING ENZYME HOMOLOG ASLB-RELATED"/>
    <property type="match status" value="1"/>
</dbReference>
<evidence type="ECO:0000256" key="3">
    <source>
        <dbReference type="ARBA" id="ARBA00022723"/>
    </source>
</evidence>
<dbReference type="Pfam" id="PF04055">
    <property type="entry name" value="Radical_SAM"/>
    <property type="match status" value="1"/>
</dbReference>
<evidence type="ECO:0000259" key="6">
    <source>
        <dbReference type="Pfam" id="PF04055"/>
    </source>
</evidence>
<feature type="domain" description="Radical SAM core" evidence="6">
    <location>
        <begin position="6"/>
        <end position="150"/>
    </location>
</feature>